<protein>
    <submittedName>
        <fullName evidence="2">Uncharacterized protein</fullName>
    </submittedName>
</protein>
<comment type="caution">
    <text evidence="2">The sequence shown here is derived from an EMBL/GenBank/DDBJ whole genome shotgun (WGS) entry which is preliminary data.</text>
</comment>
<feature type="compositionally biased region" description="Low complexity" evidence="1">
    <location>
        <begin position="299"/>
        <end position="317"/>
    </location>
</feature>
<gene>
    <name evidence="2" type="ORF">EHYA_02104</name>
</gene>
<proteinExistence type="predicted"/>
<organism evidence="2 3">
    <name type="scientific">Embleya hyalina</name>
    <dbReference type="NCBI Taxonomy" id="516124"/>
    <lineage>
        <taxon>Bacteria</taxon>
        <taxon>Bacillati</taxon>
        <taxon>Actinomycetota</taxon>
        <taxon>Actinomycetes</taxon>
        <taxon>Kitasatosporales</taxon>
        <taxon>Streptomycetaceae</taxon>
        <taxon>Embleya</taxon>
    </lineage>
</organism>
<evidence type="ECO:0000256" key="1">
    <source>
        <dbReference type="SAM" id="MobiDB-lite"/>
    </source>
</evidence>
<keyword evidence="3" id="KW-1185">Reference proteome</keyword>
<reference evidence="2 3" key="1">
    <citation type="submission" date="2018-12" db="EMBL/GenBank/DDBJ databases">
        <title>Draft genome sequence of Embleya hyalina NBRC 13850T.</title>
        <authorList>
            <person name="Komaki H."/>
            <person name="Hosoyama A."/>
            <person name="Kimura A."/>
            <person name="Ichikawa N."/>
            <person name="Tamura T."/>
        </authorList>
    </citation>
    <scope>NUCLEOTIDE SEQUENCE [LARGE SCALE GENOMIC DNA]</scope>
    <source>
        <strain evidence="2 3">NBRC 13850</strain>
    </source>
</reference>
<evidence type="ECO:0000313" key="2">
    <source>
        <dbReference type="EMBL" id="GCD94436.1"/>
    </source>
</evidence>
<feature type="region of interest" description="Disordered" evidence="1">
    <location>
        <begin position="156"/>
        <end position="317"/>
    </location>
</feature>
<dbReference type="AlphaFoldDB" id="A0A401YIJ4"/>
<evidence type="ECO:0000313" key="3">
    <source>
        <dbReference type="Proteomes" id="UP000286931"/>
    </source>
</evidence>
<sequence length="317" mass="33662">MRWGARLLRSRGGVDALRRGACPLRGPGPGLGGVRRGGGGGVLGCASAPQPGLGRRAAPWCVSATRPGAGPGRRSSWRRQGCVGVRVCSAAGVESTRCAVVRVRYAAEAGARVESAGEASRVGRVAGCFRGVVGMWVAEVSRNRIPCGAAASVREKTAGQRWRLPFRVPRDPVSTPTGQFRSPRRPPGGRSGRDRLRLSGFGRHAGVEGPEQTKPALDTRLSIPAPQNRRSPRLEAHNHPPGSGSEPQPFPRHPPNRPDPPLKPPRPTRPEPPPRPRSGRAPRRSASTPPRLRSRRAPQRTPAAATTNAAQARPRAA</sequence>
<feature type="compositionally biased region" description="Pro residues" evidence="1">
    <location>
        <begin position="248"/>
        <end position="267"/>
    </location>
</feature>
<dbReference type="Proteomes" id="UP000286931">
    <property type="component" value="Unassembled WGS sequence"/>
</dbReference>
<name>A0A401YIJ4_9ACTN</name>
<dbReference type="EMBL" id="BIFH01000015">
    <property type="protein sequence ID" value="GCD94436.1"/>
    <property type="molecule type" value="Genomic_DNA"/>
</dbReference>
<accession>A0A401YIJ4</accession>